<keyword evidence="2" id="KW-1185">Reference proteome</keyword>
<reference evidence="1 2" key="1">
    <citation type="submission" date="2016-07" db="EMBL/GenBank/DDBJ databases">
        <title>Multi-omics approach to identify versatile polysaccharide utilization systems of a marine flavobacterium Gramella flava.</title>
        <authorList>
            <person name="Tang K."/>
        </authorList>
    </citation>
    <scope>NUCLEOTIDE SEQUENCE [LARGE SCALE GENOMIC DNA]</scope>
    <source>
        <strain evidence="1 2">JLT2011</strain>
    </source>
</reference>
<dbReference type="STRING" id="1229726.GRFL_1810"/>
<proteinExistence type="predicted"/>
<dbReference type="KEGG" id="gfl:GRFL_1810"/>
<name>A0A1L7I5N5_9FLAO</name>
<evidence type="ECO:0000313" key="2">
    <source>
        <dbReference type="Proteomes" id="UP000186230"/>
    </source>
</evidence>
<evidence type="ECO:0000313" key="1">
    <source>
        <dbReference type="EMBL" id="APU68534.1"/>
    </source>
</evidence>
<sequence>MAPNKITKSDALIFRKIVFLASHSLAKMTKIRIVRTVNACIRNCNF</sequence>
<protein>
    <submittedName>
        <fullName evidence="1">Uncharacterized protein</fullName>
    </submittedName>
</protein>
<dbReference type="AlphaFoldDB" id="A0A1L7I5N5"/>
<organism evidence="1 2">
    <name type="scientific">Christiangramia flava JLT2011</name>
    <dbReference type="NCBI Taxonomy" id="1229726"/>
    <lineage>
        <taxon>Bacteria</taxon>
        <taxon>Pseudomonadati</taxon>
        <taxon>Bacteroidota</taxon>
        <taxon>Flavobacteriia</taxon>
        <taxon>Flavobacteriales</taxon>
        <taxon>Flavobacteriaceae</taxon>
        <taxon>Christiangramia</taxon>
    </lineage>
</organism>
<accession>A0A1L7I5N5</accession>
<dbReference type="EMBL" id="CP016359">
    <property type="protein sequence ID" value="APU68534.1"/>
    <property type="molecule type" value="Genomic_DNA"/>
</dbReference>
<dbReference type="Proteomes" id="UP000186230">
    <property type="component" value="Chromosome"/>
</dbReference>
<gene>
    <name evidence="1" type="ORF">GRFL_1810</name>
</gene>